<name>A0ABN3A386_9ACTN</name>
<dbReference type="Pfam" id="PF08447">
    <property type="entry name" value="PAS_3"/>
    <property type="match status" value="1"/>
</dbReference>
<organism evidence="3 4">
    <name type="scientific">Kitasatospora kazusensis</name>
    <dbReference type="NCBI Taxonomy" id="407974"/>
    <lineage>
        <taxon>Bacteria</taxon>
        <taxon>Bacillati</taxon>
        <taxon>Actinomycetota</taxon>
        <taxon>Actinomycetes</taxon>
        <taxon>Kitasatosporales</taxon>
        <taxon>Streptomycetaceae</taxon>
        <taxon>Kitasatospora</taxon>
    </lineage>
</organism>
<dbReference type="SUPFAM" id="SSF55785">
    <property type="entry name" value="PYP-like sensor domain (PAS domain)"/>
    <property type="match status" value="2"/>
</dbReference>
<dbReference type="PANTHER" id="PTHR43156:SF2">
    <property type="entry name" value="STAGE II SPORULATION PROTEIN E"/>
    <property type="match status" value="1"/>
</dbReference>
<dbReference type="SUPFAM" id="SSF81606">
    <property type="entry name" value="PP2C-like"/>
    <property type="match status" value="1"/>
</dbReference>
<evidence type="ECO:0000313" key="3">
    <source>
        <dbReference type="EMBL" id="GAA2152666.1"/>
    </source>
</evidence>
<dbReference type="Gene3D" id="3.30.450.20">
    <property type="entry name" value="PAS domain"/>
    <property type="match status" value="2"/>
</dbReference>
<keyword evidence="4" id="KW-1185">Reference proteome</keyword>
<dbReference type="Pfam" id="PF07228">
    <property type="entry name" value="SpoIIE"/>
    <property type="match status" value="1"/>
</dbReference>
<dbReference type="EMBL" id="BAAANT010000035">
    <property type="protein sequence ID" value="GAA2152666.1"/>
    <property type="molecule type" value="Genomic_DNA"/>
</dbReference>
<accession>A0ABN3A386</accession>
<sequence>MALAQQVLAGLPGSVALLRAEYGPGGEVTDFRFTATSPEAVDIAGRRGSELVGLSVLEIYPGVAGTPLWQGYLQALRTGEAWQGELEYEEVAAGVPRLSRYNVRAVPCLGGLAVSWNRLDTGEREQRRLALMQRLGRMGWVDRDLVRGDITWSDEVYSIFGRDRSLGPMTLEELATHAETDDRASLTDAVRILLKSGEPIDHTFRIRLPHRPVQHVRIVAETETDANGHPVHVHGFFQDVTAAKHAERQLLEHEQNALVQQSQLAAERELARRLQETLLPVPEQVLHLNDLTVDVAYQPVQEGLDLGGDWYSAIELPDGSALLVVGDVAGHGLDAMATMALLRFTAKGMAITGMPLPAVLHRLNVLLLHAAERNCSTATMIMAVYQPATSSLTWVQAGHPPPLLVRDGEARFLAAPTGVLLGATTTPAYEQARHELLPGDHLYLYTDGLIENPAEPIDDGLVRLARAAAAHADTRARLDRLVQVLTSPRTRRDDICVLHISR</sequence>
<dbReference type="InterPro" id="IPR036457">
    <property type="entry name" value="PPM-type-like_dom_sf"/>
</dbReference>
<feature type="domain" description="PPM-type phosphatase" evidence="2">
    <location>
        <begin position="291"/>
        <end position="502"/>
    </location>
</feature>
<evidence type="ECO:0000259" key="2">
    <source>
        <dbReference type="SMART" id="SM00331"/>
    </source>
</evidence>
<dbReference type="InterPro" id="IPR035965">
    <property type="entry name" value="PAS-like_dom_sf"/>
</dbReference>
<protein>
    <recommendedName>
        <fullName evidence="2">PPM-type phosphatase domain-containing protein</fullName>
    </recommendedName>
</protein>
<dbReference type="Gene3D" id="3.60.40.10">
    <property type="entry name" value="PPM-type phosphatase domain"/>
    <property type="match status" value="1"/>
</dbReference>
<proteinExistence type="predicted"/>
<evidence type="ECO:0000313" key="4">
    <source>
        <dbReference type="Proteomes" id="UP001422759"/>
    </source>
</evidence>
<reference evidence="3 4" key="1">
    <citation type="journal article" date="2019" name="Int. J. Syst. Evol. Microbiol.">
        <title>The Global Catalogue of Microorganisms (GCM) 10K type strain sequencing project: providing services to taxonomists for standard genome sequencing and annotation.</title>
        <authorList>
            <consortium name="The Broad Institute Genomics Platform"/>
            <consortium name="The Broad Institute Genome Sequencing Center for Infectious Disease"/>
            <person name="Wu L."/>
            <person name="Ma J."/>
        </authorList>
    </citation>
    <scope>NUCLEOTIDE SEQUENCE [LARGE SCALE GENOMIC DNA]</scope>
    <source>
        <strain evidence="3 4">JCM 14560</strain>
    </source>
</reference>
<gene>
    <name evidence="3" type="ORF">GCM10009760_49600</name>
</gene>
<dbReference type="SMART" id="SM00331">
    <property type="entry name" value="PP2C_SIG"/>
    <property type="match status" value="1"/>
</dbReference>
<dbReference type="PANTHER" id="PTHR43156">
    <property type="entry name" value="STAGE II SPORULATION PROTEIN E-RELATED"/>
    <property type="match status" value="1"/>
</dbReference>
<evidence type="ECO:0000256" key="1">
    <source>
        <dbReference type="ARBA" id="ARBA00022801"/>
    </source>
</evidence>
<comment type="caution">
    <text evidence="3">The sequence shown here is derived from an EMBL/GenBank/DDBJ whole genome shotgun (WGS) entry which is preliminary data.</text>
</comment>
<keyword evidence="1" id="KW-0378">Hydrolase</keyword>
<dbReference type="Proteomes" id="UP001422759">
    <property type="component" value="Unassembled WGS sequence"/>
</dbReference>
<dbReference type="Gene3D" id="2.10.70.100">
    <property type="match status" value="1"/>
</dbReference>
<dbReference type="InterPro" id="IPR013655">
    <property type="entry name" value="PAS_fold_3"/>
</dbReference>
<dbReference type="InterPro" id="IPR052016">
    <property type="entry name" value="Bact_Sigma-Reg"/>
</dbReference>
<dbReference type="InterPro" id="IPR001932">
    <property type="entry name" value="PPM-type_phosphatase-like_dom"/>
</dbReference>